<protein>
    <submittedName>
        <fullName evidence="2">Uncharacterized protein</fullName>
    </submittedName>
</protein>
<gene>
    <name evidence="2" type="ORF">METZ01_LOCUS397677</name>
</gene>
<reference evidence="2" key="1">
    <citation type="submission" date="2018-05" db="EMBL/GenBank/DDBJ databases">
        <authorList>
            <person name="Lanie J.A."/>
            <person name="Ng W.-L."/>
            <person name="Kazmierczak K.M."/>
            <person name="Andrzejewski T.M."/>
            <person name="Davidsen T.M."/>
            <person name="Wayne K.J."/>
            <person name="Tettelin H."/>
            <person name="Glass J.I."/>
            <person name="Rusch D."/>
            <person name="Podicherti R."/>
            <person name="Tsui H.-C.T."/>
            <person name="Winkler M.E."/>
        </authorList>
    </citation>
    <scope>NUCLEOTIDE SEQUENCE</scope>
</reference>
<proteinExistence type="predicted"/>
<accession>A0A382VE84</accession>
<feature type="region of interest" description="Disordered" evidence="1">
    <location>
        <begin position="253"/>
        <end position="285"/>
    </location>
</feature>
<dbReference type="EMBL" id="UINC01151297">
    <property type="protein sequence ID" value="SVD44823.1"/>
    <property type="molecule type" value="Genomic_DNA"/>
</dbReference>
<evidence type="ECO:0000256" key="1">
    <source>
        <dbReference type="SAM" id="MobiDB-lite"/>
    </source>
</evidence>
<dbReference type="AlphaFoldDB" id="A0A382VE84"/>
<evidence type="ECO:0000313" key="2">
    <source>
        <dbReference type="EMBL" id="SVD44823.1"/>
    </source>
</evidence>
<feature type="non-terminal residue" evidence="2">
    <location>
        <position position="1"/>
    </location>
</feature>
<sequence>GAAVVPDAEGGQTASAFRCTGRAYRSAASQHGRPGDGRARNARIPVRLRVLPLPVRLLRARSQHGELPDMDRGWGHLLYFASQSFVSVAGGHHNTRRYRWGLSGAGPGRAAVVFPALRPGCPDHDRRHTASRTSGSTVLRHRRWRLGGRRVLAGGEHPLLRPLEIPQAPLPALHRPFRPLYRHPLRLQRGGAPALRLGRGYHFLLRPVLRLGRYCHAGGNEHPAALHPARARSGKYLSVGMRSACCDRLESDGGLSGHSATGGRGRDLCFQPSQFLPPGHRHRPH</sequence>
<feature type="compositionally biased region" description="Gly residues" evidence="1">
    <location>
        <begin position="254"/>
        <end position="263"/>
    </location>
</feature>
<name>A0A382VE84_9ZZZZ</name>
<feature type="non-terminal residue" evidence="2">
    <location>
        <position position="285"/>
    </location>
</feature>
<organism evidence="2">
    <name type="scientific">marine metagenome</name>
    <dbReference type="NCBI Taxonomy" id="408172"/>
    <lineage>
        <taxon>unclassified sequences</taxon>
        <taxon>metagenomes</taxon>
        <taxon>ecological metagenomes</taxon>
    </lineage>
</organism>